<keyword evidence="3" id="KW-0862">Zinc</keyword>
<dbReference type="Gene3D" id="6.10.140.2220">
    <property type="match status" value="1"/>
</dbReference>
<gene>
    <name evidence="6" type="ORF">C8Q71DRAFT_889611</name>
</gene>
<evidence type="ECO:0000259" key="5">
    <source>
        <dbReference type="PROSITE" id="PS50865"/>
    </source>
</evidence>
<dbReference type="SUPFAM" id="SSF144232">
    <property type="entry name" value="HIT/MYND zinc finger-like"/>
    <property type="match status" value="1"/>
</dbReference>
<keyword evidence="1" id="KW-0479">Metal-binding</keyword>
<name>A0ABQ8KQF4_9APHY</name>
<evidence type="ECO:0000256" key="2">
    <source>
        <dbReference type="ARBA" id="ARBA00022771"/>
    </source>
</evidence>
<evidence type="ECO:0000313" key="6">
    <source>
        <dbReference type="EMBL" id="KAH9840765.1"/>
    </source>
</evidence>
<dbReference type="PROSITE" id="PS50865">
    <property type="entry name" value="ZF_MYND_2"/>
    <property type="match status" value="1"/>
</dbReference>
<protein>
    <recommendedName>
        <fullName evidence="5">MYND-type domain-containing protein</fullName>
    </recommendedName>
</protein>
<sequence>MSTTPLLDDVALFFTACMRDPARPQACARVLCACVHIIDGHEFDEPFAPDVRYRTPQSDGYEYIRKTHHEYLNSCAAFLSLPRSKEETRELRIDAIICMCSLPEHEDARRLVQWLHTFGAARLDFELEDLVQALVRHLAGILDHAVTSKTIGGLTAVGGLKKHRRKYAKIPLWPTDTNQLIPHGLERSMKGYAASLGLFLCIRFHEALLFFNMLLVICGHSIIMPVVNVDFDWPSRVTDLADALLGERRAAFGKPVDASTEQSWKDTLVLLTQCAEHFSDTRILNARDINLLACVGTVVDADEEQVESRGLLFVCHLLIRHLPRFLVGTSVFTQDDITRFTRIFALHGAVFYVHSLPYECLAVCPQIRNLFNAMQNTARAADPFILAFHGVKWAITMRRCSAPECDGTFMTAGRPLARCAGCGVLRYCSHECQKRAWKHALLSHRTICAKLRMLLEGTRLCSLARVISADHGRQSFVNACNGDEGLGVLARGCADHMYDLMAMRYDISEAFMAEAYRELREGATNEGDYWRNGLTRPA</sequence>
<dbReference type="Proteomes" id="UP000814176">
    <property type="component" value="Unassembled WGS sequence"/>
</dbReference>
<dbReference type="GeneID" id="72009368"/>
<keyword evidence="7" id="KW-1185">Reference proteome</keyword>
<evidence type="ECO:0000256" key="3">
    <source>
        <dbReference type="ARBA" id="ARBA00022833"/>
    </source>
</evidence>
<dbReference type="InterPro" id="IPR002893">
    <property type="entry name" value="Znf_MYND"/>
</dbReference>
<dbReference type="Pfam" id="PF01753">
    <property type="entry name" value="zf-MYND"/>
    <property type="match status" value="1"/>
</dbReference>
<evidence type="ECO:0000256" key="4">
    <source>
        <dbReference type="PROSITE-ProRule" id="PRU00134"/>
    </source>
</evidence>
<dbReference type="EMBL" id="JADCUA010000004">
    <property type="protein sequence ID" value="KAH9840765.1"/>
    <property type="molecule type" value="Genomic_DNA"/>
</dbReference>
<dbReference type="RefSeq" id="XP_047782231.1">
    <property type="nucleotide sequence ID" value="XM_047928636.1"/>
</dbReference>
<reference evidence="6 7" key="1">
    <citation type="journal article" date="2021" name="Environ. Microbiol.">
        <title>Gene family expansions and transcriptome signatures uncover fungal adaptations to wood decay.</title>
        <authorList>
            <person name="Hage H."/>
            <person name="Miyauchi S."/>
            <person name="Viragh M."/>
            <person name="Drula E."/>
            <person name="Min B."/>
            <person name="Chaduli D."/>
            <person name="Navarro D."/>
            <person name="Favel A."/>
            <person name="Norest M."/>
            <person name="Lesage-Meessen L."/>
            <person name="Balint B."/>
            <person name="Merenyi Z."/>
            <person name="de Eugenio L."/>
            <person name="Morin E."/>
            <person name="Martinez A.T."/>
            <person name="Baldrian P."/>
            <person name="Stursova M."/>
            <person name="Martinez M.J."/>
            <person name="Novotny C."/>
            <person name="Magnuson J.K."/>
            <person name="Spatafora J.W."/>
            <person name="Maurice S."/>
            <person name="Pangilinan J."/>
            <person name="Andreopoulos W."/>
            <person name="LaButti K."/>
            <person name="Hundley H."/>
            <person name="Na H."/>
            <person name="Kuo A."/>
            <person name="Barry K."/>
            <person name="Lipzen A."/>
            <person name="Henrissat B."/>
            <person name="Riley R."/>
            <person name="Ahrendt S."/>
            <person name="Nagy L.G."/>
            <person name="Grigoriev I.V."/>
            <person name="Martin F."/>
            <person name="Rosso M.N."/>
        </authorList>
    </citation>
    <scope>NUCLEOTIDE SEQUENCE [LARGE SCALE GENOMIC DNA]</scope>
    <source>
        <strain evidence="6 7">CIRM-BRFM 1785</strain>
    </source>
</reference>
<accession>A0ABQ8KQF4</accession>
<evidence type="ECO:0000256" key="1">
    <source>
        <dbReference type="ARBA" id="ARBA00022723"/>
    </source>
</evidence>
<evidence type="ECO:0000313" key="7">
    <source>
        <dbReference type="Proteomes" id="UP000814176"/>
    </source>
</evidence>
<proteinExistence type="predicted"/>
<organism evidence="6 7">
    <name type="scientific">Rhodofomes roseus</name>
    <dbReference type="NCBI Taxonomy" id="34475"/>
    <lineage>
        <taxon>Eukaryota</taxon>
        <taxon>Fungi</taxon>
        <taxon>Dikarya</taxon>
        <taxon>Basidiomycota</taxon>
        <taxon>Agaricomycotina</taxon>
        <taxon>Agaricomycetes</taxon>
        <taxon>Polyporales</taxon>
        <taxon>Rhodofomes</taxon>
    </lineage>
</organism>
<comment type="caution">
    <text evidence="6">The sequence shown here is derived from an EMBL/GenBank/DDBJ whole genome shotgun (WGS) entry which is preliminary data.</text>
</comment>
<feature type="domain" description="MYND-type" evidence="5">
    <location>
        <begin position="405"/>
        <end position="448"/>
    </location>
</feature>
<keyword evidence="2 4" id="KW-0863">Zinc-finger</keyword>